<dbReference type="GO" id="GO:0009231">
    <property type="term" value="P:riboflavin biosynthetic process"/>
    <property type="evidence" value="ECO:0007669"/>
    <property type="project" value="InterPro"/>
</dbReference>
<dbReference type="Proteomes" id="UP000317893">
    <property type="component" value="Unassembled WGS sequence"/>
</dbReference>
<keyword evidence="2" id="KW-0521">NADP</keyword>
<dbReference type="EMBL" id="VFMN01000001">
    <property type="protein sequence ID" value="TQJ10545.1"/>
    <property type="molecule type" value="Genomic_DNA"/>
</dbReference>
<dbReference type="InterPro" id="IPR050765">
    <property type="entry name" value="Riboflavin_Biosynth_HTPR"/>
</dbReference>
<organism evidence="5 6">
    <name type="scientific">Lapillicoccus jejuensis</name>
    <dbReference type="NCBI Taxonomy" id="402171"/>
    <lineage>
        <taxon>Bacteria</taxon>
        <taxon>Bacillati</taxon>
        <taxon>Actinomycetota</taxon>
        <taxon>Actinomycetes</taxon>
        <taxon>Micrococcales</taxon>
        <taxon>Intrasporangiaceae</taxon>
        <taxon>Lapillicoccus</taxon>
    </lineage>
</organism>
<evidence type="ECO:0000313" key="5">
    <source>
        <dbReference type="EMBL" id="TQJ10545.1"/>
    </source>
</evidence>
<evidence type="ECO:0000256" key="1">
    <source>
        <dbReference type="ARBA" id="ARBA00005104"/>
    </source>
</evidence>
<protein>
    <submittedName>
        <fullName evidence="5">Riboflavin biosynthesis pyrimidine reductase</fullName>
    </submittedName>
</protein>
<keyword evidence="6" id="KW-1185">Reference proteome</keyword>
<dbReference type="GO" id="GO:0008703">
    <property type="term" value="F:5-amino-6-(5-phosphoribosylamino)uracil reductase activity"/>
    <property type="evidence" value="ECO:0007669"/>
    <property type="project" value="InterPro"/>
</dbReference>
<dbReference type="Pfam" id="PF01872">
    <property type="entry name" value="RibD_C"/>
    <property type="match status" value="1"/>
</dbReference>
<dbReference type="PANTHER" id="PTHR38011:SF7">
    <property type="entry name" value="2,5-DIAMINO-6-RIBOSYLAMINO-4(3H)-PYRIMIDINONE 5'-PHOSPHATE REDUCTASE"/>
    <property type="match status" value="1"/>
</dbReference>
<comment type="caution">
    <text evidence="5">The sequence shown here is derived from an EMBL/GenBank/DDBJ whole genome shotgun (WGS) entry which is preliminary data.</text>
</comment>
<keyword evidence="3" id="KW-0560">Oxidoreductase</keyword>
<sequence length="254" mass="26422">MRLLLADPPASSPVPVGGELDDLALARLYTTPPDGAPWLRVNFAASVDGSITGADGRSGTVNTEVDHVVFELLRALSDAVVVGAGTVRGEGYGALSVAEHLAPVRAGAGIDPDLPLVVVSGQGVVPDTVRDADPGRVLMATTSSAPSLDEAREVLGEEHVLVCGRTHVGHERLVAQLHERGLRRLLSEGGPHLLSSMVQAGVVDEICLSVTPVVVGGDGPRITQGPALTGDYLPRVLVEGEGTVMGRWLRSDHR</sequence>
<dbReference type="PANTHER" id="PTHR38011">
    <property type="entry name" value="DIHYDROFOLATE REDUCTASE FAMILY PROTEIN (AFU_ORTHOLOGUE AFUA_8G06820)"/>
    <property type="match status" value="1"/>
</dbReference>
<dbReference type="Gene3D" id="3.40.430.10">
    <property type="entry name" value="Dihydrofolate Reductase, subunit A"/>
    <property type="match status" value="1"/>
</dbReference>
<evidence type="ECO:0000313" key="6">
    <source>
        <dbReference type="Proteomes" id="UP000317893"/>
    </source>
</evidence>
<dbReference type="RefSeq" id="WP_246061360.1">
    <property type="nucleotide sequence ID" value="NZ_BAAAPR010000012.1"/>
</dbReference>
<dbReference type="InterPro" id="IPR024072">
    <property type="entry name" value="DHFR-like_dom_sf"/>
</dbReference>
<dbReference type="SUPFAM" id="SSF53597">
    <property type="entry name" value="Dihydrofolate reductase-like"/>
    <property type="match status" value="1"/>
</dbReference>
<feature type="domain" description="Bacterial bifunctional deaminase-reductase C-terminal" evidence="4">
    <location>
        <begin position="37"/>
        <end position="228"/>
    </location>
</feature>
<dbReference type="AlphaFoldDB" id="A0A542E5E1"/>
<evidence type="ECO:0000259" key="4">
    <source>
        <dbReference type="Pfam" id="PF01872"/>
    </source>
</evidence>
<gene>
    <name evidence="5" type="ORF">FB458_3674</name>
</gene>
<accession>A0A542E5E1</accession>
<comment type="pathway">
    <text evidence="1">Cofactor biosynthesis; riboflavin biosynthesis.</text>
</comment>
<dbReference type="InterPro" id="IPR002734">
    <property type="entry name" value="RibDG_C"/>
</dbReference>
<proteinExistence type="predicted"/>
<name>A0A542E5E1_9MICO</name>
<evidence type="ECO:0000256" key="3">
    <source>
        <dbReference type="ARBA" id="ARBA00023002"/>
    </source>
</evidence>
<evidence type="ECO:0000256" key="2">
    <source>
        <dbReference type="ARBA" id="ARBA00022857"/>
    </source>
</evidence>
<reference evidence="5 6" key="1">
    <citation type="submission" date="2019-06" db="EMBL/GenBank/DDBJ databases">
        <title>Sequencing the genomes of 1000 actinobacteria strains.</title>
        <authorList>
            <person name="Klenk H.-P."/>
        </authorList>
    </citation>
    <scope>NUCLEOTIDE SEQUENCE [LARGE SCALE GENOMIC DNA]</scope>
    <source>
        <strain evidence="5 6">DSM 18607</strain>
    </source>
</reference>